<dbReference type="KEGG" id="hth:HTH_0609"/>
<dbReference type="AlphaFoldDB" id="D3DGW9"/>
<evidence type="ECO:0000259" key="10">
    <source>
        <dbReference type="Pfam" id="PF08669"/>
    </source>
</evidence>
<evidence type="ECO:0000256" key="1">
    <source>
        <dbReference type="ARBA" id="ARBA00008609"/>
    </source>
</evidence>
<dbReference type="GO" id="GO:0008168">
    <property type="term" value="F:methyltransferase activity"/>
    <property type="evidence" value="ECO:0007669"/>
    <property type="project" value="UniProtKB-KW"/>
</dbReference>
<dbReference type="InterPro" id="IPR022903">
    <property type="entry name" value="GcvT_bac"/>
</dbReference>
<dbReference type="Pfam" id="PF08669">
    <property type="entry name" value="GCV_T_C"/>
    <property type="match status" value="1"/>
</dbReference>
<dbReference type="Gene3D" id="3.30.70.1400">
    <property type="entry name" value="Aminomethyltransferase beta-barrel domains"/>
    <property type="match status" value="1"/>
</dbReference>
<dbReference type="Proteomes" id="UP000002574">
    <property type="component" value="Chromosome"/>
</dbReference>
<evidence type="ECO:0000256" key="7">
    <source>
        <dbReference type="HAMAP-Rule" id="MF_00259"/>
    </source>
</evidence>
<comment type="similarity">
    <text evidence="1 7">Belongs to the GcvT family.</text>
</comment>
<dbReference type="PIRSF" id="PIRSF006487">
    <property type="entry name" value="GcvT"/>
    <property type="match status" value="1"/>
</dbReference>
<dbReference type="InterPro" id="IPR029043">
    <property type="entry name" value="GcvT/YgfZ_C"/>
</dbReference>
<dbReference type="GO" id="GO:0005829">
    <property type="term" value="C:cytosol"/>
    <property type="evidence" value="ECO:0007669"/>
    <property type="project" value="TreeGrafter"/>
</dbReference>
<dbReference type="InterPro" id="IPR006222">
    <property type="entry name" value="GCVT_N"/>
</dbReference>
<evidence type="ECO:0000313" key="11">
    <source>
        <dbReference type="EMBL" id="BAI69071.1"/>
    </source>
</evidence>
<name>D3DGW9_HYDTT</name>
<dbReference type="PANTHER" id="PTHR43757:SF2">
    <property type="entry name" value="AMINOMETHYLTRANSFERASE, MITOCHONDRIAL"/>
    <property type="match status" value="1"/>
</dbReference>
<dbReference type="PATRIC" id="fig|608538.5.peg.611"/>
<organism evidence="11 12">
    <name type="scientific">Hydrogenobacter thermophilus (strain DSM 6534 / IAM 12695 / TK-6)</name>
    <dbReference type="NCBI Taxonomy" id="608538"/>
    <lineage>
        <taxon>Bacteria</taxon>
        <taxon>Pseudomonadati</taxon>
        <taxon>Aquificota</taxon>
        <taxon>Aquificia</taxon>
        <taxon>Aquificales</taxon>
        <taxon>Aquificaceae</taxon>
        <taxon>Hydrogenobacter</taxon>
    </lineage>
</organism>
<evidence type="ECO:0000256" key="5">
    <source>
        <dbReference type="ARBA" id="ARBA00031395"/>
    </source>
</evidence>
<dbReference type="Gene3D" id="2.40.30.110">
    <property type="entry name" value="Aminomethyltransferase beta-barrel domains"/>
    <property type="match status" value="1"/>
</dbReference>
<accession>D3DGW9</accession>
<keyword evidence="11" id="KW-0489">Methyltransferase</keyword>
<dbReference type="FunFam" id="2.40.30.110:FF:000003">
    <property type="entry name" value="Aminomethyltransferase"/>
    <property type="match status" value="1"/>
</dbReference>
<dbReference type="InterPro" id="IPR013977">
    <property type="entry name" value="GcvT_C"/>
</dbReference>
<dbReference type="InterPro" id="IPR028896">
    <property type="entry name" value="GcvT/YgfZ/DmdA"/>
</dbReference>
<dbReference type="HAMAP" id="MF_00259">
    <property type="entry name" value="GcvT"/>
    <property type="match status" value="1"/>
</dbReference>
<comment type="subunit">
    <text evidence="7">The glycine cleavage system is composed of four proteins: P, T, L and H.</text>
</comment>
<feature type="binding site" evidence="8">
    <location>
        <position position="183"/>
    </location>
    <ligand>
        <name>substrate</name>
    </ligand>
</feature>
<dbReference type="NCBIfam" id="NF001567">
    <property type="entry name" value="PRK00389.1"/>
    <property type="match status" value="1"/>
</dbReference>
<dbReference type="Gene3D" id="3.30.1360.120">
    <property type="entry name" value="Probable tRNA modification gtpase trme, domain 1"/>
    <property type="match status" value="1"/>
</dbReference>
<proteinExistence type="inferred from homology"/>
<dbReference type="GO" id="GO:0004047">
    <property type="term" value="F:aminomethyltransferase activity"/>
    <property type="evidence" value="ECO:0007669"/>
    <property type="project" value="UniProtKB-UniRule"/>
</dbReference>
<dbReference type="NCBIfam" id="TIGR00528">
    <property type="entry name" value="gcvT"/>
    <property type="match status" value="1"/>
</dbReference>
<feature type="domain" description="Aminomethyltransferase C-terminal" evidence="10">
    <location>
        <begin position="260"/>
        <end position="337"/>
    </location>
</feature>
<keyword evidence="3 7" id="KW-0032">Aminotransferase</keyword>
<reference evidence="11 12" key="1">
    <citation type="journal article" date="2010" name="J. Bacteriol.">
        <title>Complete genome sequence of the thermophilic, obligately chemolithoautotrophic hydrogen-oxidizing bacterium Hydrogenobacter thermophilus TK-6.</title>
        <authorList>
            <person name="Arai H."/>
            <person name="Kanbe H."/>
            <person name="Ishii M."/>
            <person name="Igarashi Y."/>
        </authorList>
    </citation>
    <scope>NUCLEOTIDE SEQUENCE [LARGE SCALE GENOMIC DNA]</scope>
    <source>
        <strain evidence="12">DSM 6534 / IAM 12695 / TK-6</strain>
    </source>
</reference>
<dbReference type="GO" id="GO:0032259">
    <property type="term" value="P:methylation"/>
    <property type="evidence" value="ECO:0007669"/>
    <property type="project" value="UniProtKB-KW"/>
</dbReference>
<evidence type="ECO:0000313" key="12">
    <source>
        <dbReference type="Proteomes" id="UP000002574"/>
    </source>
</evidence>
<dbReference type="STRING" id="608538.HTH_0609"/>
<dbReference type="SUPFAM" id="SSF103025">
    <property type="entry name" value="Folate-binding domain"/>
    <property type="match status" value="1"/>
</dbReference>
<comment type="function">
    <text evidence="7">The glycine cleavage system catalyzes the degradation of glycine.</text>
</comment>
<dbReference type="EMBL" id="AP011112">
    <property type="protein sequence ID" value="BAI69071.1"/>
    <property type="molecule type" value="Genomic_DNA"/>
</dbReference>
<dbReference type="EC" id="2.1.2.10" evidence="2 7"/>
<dbReference type="InterPro" id="IPR006223">
    <property type="entry name" value="GcvT"/>
</dbReference>
<dbReference type="GO" id="GO:0019464">
    <property type="term" value="P:glycine decarboxylation via glycine cleavage system"/>
    <property type="evidence" value="ECO:0007669"/>
    <property type="project" value="UniProtKB-UniRule"/>
</dbReference>
<gene>
    <name evidence="7 11" type="primary">gcvT</name>
    <name evidence="11" type="ordered locus">HTH_0609</name>
</gene>
<evidence type="ECO:0000256" key="2">
    <source>
        <dbReference type="ARBA" id="ARBA00012616"/>
    </source>
</evidence>
<dbReference type="Gene3D" id="4.10.1250.10">
    <property type="entry name" value="Aminomethyltransferase fragment"/>
    <property type="match status" value="1"/>
</dbReference>
<keyword evidence="4 7" id="KW-0808">Transferase</keyword>
<evidence type="ECO:0000256" key="8">
    <source>
        <dbReference type="PIRSR" id="PIRSR006487-1"/>
    </source>
</evidence>
<dbReference type="FunFam" id="3.30.70.1400:FF:000001">
    <property type="entry name" value="Aminomethyltransferase"/>
    <property type="match status" value="1"/>
</dbReference>
<dbReference type="Pfam" id="PF01571">
    <property type="entry name" value="GCV_T"/>
    <property type="match status" value="1"/>
</dbReference>
<dbReference type="RefSeq" id="WP_012963253.1">
    <property type="nucleotide sequence ID" value="NC_013799.1"/>
</dbReference>
<dbReference type="InterPro" id="IPR027266">
    <property type="entry name" value="TrmE/GcvT-like"/>
</dbReference>
<protein>
    <recommendedName>
        <fullName evidence="2 7">Aminomethyltransferase</fullName>
        <ecNumber evidence="2 7">2.1.2.10</ecNumber>
    </recommendedName>
    <alternativeName>
        <fullName evidence="5 7">Glycine cleavage system T protein</fullName>
    </alternativeName>
</protein>
<evidence type="ECO:0000259" key="9">
    <source>
        <dbReference type="Pfam" id="PF01571"/>
    </source>
</evidence>
<feature type="domain" description="GCVT N-terminal" evidence="9">
    <location>
        <begin position="5"/>
        <end position="245"/>
    </location>
</feature>
<dbReference type="KEGG" id="hte:Hydth_0608"/>
<evidence type="ECO:0000256" key="4">
    <source>
        <dbReference type="ARBA" id="ARBA00022679"/>
    </source>
</evidence>
<dbReference type="GO" id="GO:0008483">
    <property type="term" value="F:transaminase activity"/>
    <property type="evidence" value="ECO:0007669"/>
    <property type="project" value="UniProtKB-KW"/>
</dbReference>
<sequence>MKSPLYELHRQLKAKMFEFAGWQMPLYYSSIKEEVKAVRDECGIFDVSHMGRILMKGPSALETLDYLTTNHVKKLSPGKVQYSMITNHQGGVVDDITLYMLDQESFMLCINAANRKKVINWLSKYHHVEDISGSTLQLALQGKKSVDVLSALFPVGEIKRYNFKVFDGIIVSRTGYTGEDGFEIYASIKEGLGIFKELIKYAKPCGLGARDVLRIEAGLPLYGHEISEDITPFEANLDRFVCTDKDFLGKSAMLKREIHRKLFGLELLQRGVPREDYRIYLSDMEIGRVSSGTYSPTLDKGIALCFVDISFRKEGLEVELDVRGKRLKALLRNYPFVHR</sequence>
<evidence type="ECO:0000256" key="6">
    <source>
        <dbReference type="ARBA" id="ARBA00047665"/>
    </source>
</evidence>
<dbReference type="GO" id="GO:0005960">
    <property type="term" value="C:glycine cleavage complex"/>
    <property type="evidence" value="ECO:0007669"/>
    <property type="project" value="InterPro"/>
</dbReference>
<keyword evidence="12" id="KW-1185">Reference proteome</keyword>
<dbReference type="SUPFAM" id="SSF101790">
    <property type="entry name" value="Aminomethyltransferase beta-barrel domain"/>
    <property type="match status" value="1"/>
</dbReference>
<dbReference type="PANTHER" id="PTHR43757">
    <property type="entry name" value="AMINOMETHYLTRANSFERASE"/>
    <property type="match status" value="1"/>
</dbReference>
<dbReference type="eggNOG" id="COG0404">
    <property type="taxonomic scope" value="Bacteria"/>
</dbReference>
<dbReference type="OrthoDB" id="9774591at2"/>
<comment type="catalytic activity">
    <reaction evidence="6 7">
        <text>N(6)-[(R)-S(8)-aminomethyldihydrolipoyl]-L-lysyl-[protein] + (6S)-5,6,7,8-tetrahydrofolate = N(6)-[(R)-dihydrolipoyl]-L-lysyl-[protein] + (6R)-5,10-methylene-5,6,7,8-tetrahydrofolate + NH4(+)</text>
        <dbReference type="Rhea" id="RHEA:16945"/>
        <dbReference type="Rhea" id="RHEA-COMP:10475"/>
        <dbReference type="Rhea" id="RHEA-COMP:10492"/>
        <dbReference type="ChEBI" id="CHEBI:15636"/>
        <dbReference type="ChEBI" id="CHEBI:28938"/>
        <dbReference type="ChEBI" id="CHEBI:57453"/>
        <dbReference type="ChEBI" id="CHEBI:83100"/>
        <dbReference type="ChEBI" id="CHEBI:83143"/>
        <dbReference type="EC" id="2.1.2.10"/>
    </reaction>
</comment>
<evidence type="ECO:0000256" key="3">
    <source>
        <dbReference type="ARBA" id="ARBA00022576"/>
    </source>
</evidence>